<dbReference type="PROSITE" id="PS51898">
    <property type="entry name" value="TYR_RECOMBINASE"/>
    <property type="match status" value="1"/>
</dbReference>
<evidence type="ECO:0000313" key="5">
    <source>
        <dbReference type="Proteomes" id="UP000273143"/>
    </source>
</evidence>
<protein>
    <recommendedName>
        <fullName evidence="3">Tyr recombinase domain-containing protein</fullName>
    </recommendedName>
</protein>
<dbReference type="Pfam" id="PF00589">
    <property type="entry name" value="Phage_integrase"/>
    <property type="match status" value="1"/>
</dbReference>
<dbReference type="Gene3D" id="1.10.443.10">
    <property type="entry name" value="Intergrase catalytic core"/>
    <property type="match status" value="1"/>
</dbReference>
<dbReference type="SUPFAM" id="SSF56349">
    <property type="entry name" value="DNA breaking-rejoining enzymes"/>
    <property type="match status" value="1"/>
</dbReference>
<proteinExistence type="predicted"/>
<accession>A0A3S9XCB4</accession>
<dbReference type="RefSeq" id="WP_127162199.1">
    <property type="nucleotide sequence ID" value="NZ_CP029822.1"/>
</dbReference>
<dbReference type="InterPro" id="IPR011010">
    <property type="entry name" value="DNA_brk_join_enz"/>
</dbReference>
<keyword evidence="5" id="KW-1185">Reference proteome</keyword>
<dbReference type="PANTHER" id="PTHR30349">
    <property type="entry name" value="PHAGE INTEGRASE-RELATED"/>
    <property type="match status" value="1"/>
</dbReference>
<reference evidence="5" key="1">
    <citation type="submission" date="2018-06" db="EMBL/GenBank/DDBJ databases">
        <title>Complete genome of Pseudomonas insecticola strain QZS01.</title>
        <authorList>
            <person name="Wang J."/>
            <person name="Su Q."/>
        </authorList>
    </citation>
    <scope>NUCLEOTIDE SEQUENCE [LARGE SCALE GENOMIC DNA]</scope>
    <source>
        <strain evidence="5">QZS01</strain>
    </source>
</reference>
<evidence type="ECO:0000256" key="1">
    <source>
        <dbReference type="ARBA" id="ARBA00022908"/>
    </source>
</evidence>
<dbReference type="KEGG" id="emo:DM558_04335"/>
<sequence length="342" mass="39892">MGRERIKPFAQSVRWKKGAWRYRVPRWVTEEQRKTIFNGKQEVTLSKNQSEALLKYADIIQALSDKEQPVITMNDLITRYLSEVTPTKALNTQKLDVISIRRLRAVFGEVSVINFETPWIFKYKDKNKDRRKSTNNDLAVLSHLFSKAIEWGVIKNEQHPMRGLNIKFSMKPRDRYVENWELEEFLSVCSPFIKAYVKLKLATGLRQGDLLRLRESDLMDDGIHAVHQKTGKKTIYSWNDDRKEAVNECLSIRPTISDYVFCNRDGNSYSDGSKASGFTSIWQRYMKKALLTTNLKERFTEHDLRAKVATDSENIEQARRRLGHSSSTLTKKVYDRKAEITD</sequence>
<dbReference type="InterPro" id="IPR013762">
    <property type="entry name" value="Integrase-like_cat_sf"/>
</dbReference>
<dbReference type="PANTHER" id="PTHR30349:SF64">
    <property type="entry name" value="PROPHAGE INTEGRASE INTD-RELATED"/>
    <property type="match status" value="1"/>
</dbReference>
<dbReference type="GO" id="GO:0003677">
    <property type="term" value="F:DNA binding"/>
    <property type="evidence" value="ECO:0007669"/>
    <property type="project" value="InterPro"/>
</dbReference>
<dbReference type="AlphaFoldDB" id="A0A3S9XCB4"/>
<feature type="domain" description="Tyr recombinase" evidence="3">
    <location>
        <begin position="170"/>
        <end position="342"/>
    </location>
</feature>
<dbReference type="GO" id="GO:0015074">
    <property type="term" value="P:DNA integration"/>
    <property type="evidence" value="ECO:0007669"/>
    <property type="project" value="UniProtKB-KW"/>
</dbReference>
<evidence type="ECO:0000259" key="3">
    <source>
        <dbReference type="PROSITE" id="PS51898"/>
    </source>
</evidence>
<dbReference type="EMBL" id="CP029822">
    <property type="protein sequence ID" value="AZS50050.1"/>
    <property type="molecule type" value="Genomic_DNA"/>
</dbReference>
<keyword evidence="1" id="KW-0229">DNA integration</keyword>
<dbReference type="InterPro" id="IPR002104">
    <property type="entry name" value="Integrase_catalytic"/>
</dbReference>
<evidence type="ECO:0000256" key="2">
    <source>
        <dbReference type="ARBA" id="ARBA00023172"/>
    </source>
</evidence>
<organism evidence="4 5">
    <name type="scientific">Entomomonas moraniae</name>
    <dbReference type="NCBI Taxonomy" id="2213226"/>
    <lineage>
        <taxon>Bacteria</taxon>
        <taxon>Pseudomonadati</taxon>
        <taxon>Pseudomonadota</taxon>
        <taxon>Gammaproteobacteria</taxon>
        <taxon>Pseudomonadales</taxon>
        <taxon>Pseudomonadaceae</taxon>
        <taxon>Entomomonas</taxon>
    </lineage>
</organism>
<evidence type="ECO:0000313" key="4">
    <source>
        <dbReference type="EMBL" id="AZS50050.1"/>
    </source>
</evidence>
<keyword evidence="2" id="KW-0233">DNA recombination</keyword>
<gene>
    <name evidence="4" type="ORF">DM558_04335</name>
</gene>
<dbReference type="GO" id="GO:0006310">
    <property type="term" value="P:DNA recombination"/>
    <property type="evidence" value="ECO:0007669"/>
    <property type="project" value="UniProtKB-KW"/>
</dbReference>
<dbReference type="Proteomes" id="UP000273143">
    <property type="component" value="Chromosome"/>
</dbReference>
<dbReference type="InterPro" id="IPR050090">
    <property type="entry name" value="Tyrosine_recombinase_XerCD"/>
</dbReference>
<name>A0A3S9XCB4_9GAMM</name>